<proteinExistence type="predicted"/>
<gene>
    <name evidence="2" type="ORF">D3093_35400</name>
</gene>
<evidence type="ECO:0000256" key="1">
    <source>
        <dbReference type="SAM" id="MobiDB-lite"/>
    </source>
</evidence>
<reference evidence="2 3" key="1">
    <citation type="submission" date="2018-09" db="EMBL/GenBank/DDBJ databases">
        <title>Whole genome based analysis of evolution and adaptive divergence in Indian and Brazilian strains of Azospirillum brasilense.</title>
        <authorList>
            <person name="Singh C."/>
            <person name="Tripathi A.K."/>
        </authorList>
    </citation>
    <scope>NUCLEOTIDE SEQUENCE [LARGE SCALE GENOMIC DNA]</scope>
    <source>
        <strain evidence="2 3">MTCC4035</strain>
        <plasmid evidence="2 3">p7</plasmid>
    </source>
</reference>
<accession>A0A4D8Q2P8</accession>
<evidence type="ECO:0000313" key="2">
    <source>
        <dbReference type="EMBL" id="QCO00532.1"/>
    </source>
</evidence>
<sequence>MGTSTSHPGPGSNSPLVPSWADSNEQAPQPEPEGDRFRGFRTKLGQFVSGGDHGDLRSALGRYARTATGGRAVGSRRFGSMARSGGALFDAMAALRDGRAPDVSGIDLATLNGRDTDLVIEALVDALVPPNGDADRIRVAMQEALSEALEGMVEFDFNQITDDIIVDMMLAYVTQCIYEQIVLDSRDAFAKATSAGRVEQAEKAMRELVRSATDTYMEPLLTGNVRTLNGRMVEAVQLRAIADIWAEWEAYNQ</sequence>
<dbReference type="AlphaFoldDB" id="A0A4D8Q2P8"/>
<geneLocation type="plasmid" evidence="2 3">
    <name>p7</name>
</geneLocation>
<organism evidence="2 3">
    <name type="scientific">Azospirillum argentinense</name>
    <dbReference type="NCBI Taxonomy" id="2970906"/>
    <lineage>
        <taxon>Bacteria</taxon>
        <taxon>Pseudomonadati</taxon>
        <taxon>Pseudomonadota</taxon>
        <taxon>Alphaproteobacteria</taxon>
        <taxon>Rhodospirillales</taxon>
        <taxon>Azospirillaceae</taxon>
        <taxon>Azospirillum</taxon>
    </lineage>
</organism>
<dbReference type="Proteomes" id="UP000298595">
    <property type="component" value="Plasmid p7"/>
</dbReference>
<dbReference type="EMBL" id="CP032328">
    <property type="protein sequence ID" value="QCO00532.1"/>
    <property type="molecule type" value="Genomic_DNA"/>
</dbReference>
<dbReference type="KEGG" id="aare:D3093_35400"/>
<protein>
    <submittedName>
        <fullName evidence="2">Uncharacterized protein</fullName>
    </submittedName>
</protein>
<keyword evidence="2" id="KW-0614">Plasmid</keyword>
<feature type="region of interest" description="Disordered" evidence="1">
    <location>
        <begin position="1"/>
        <end position="37"/>
    </location>
</feature>
<dbReference type="RefSeq" id="WP_137119226.1">
    <property type="nucleotide sequence ID" value="NZ_CP032328.1"/>
</dbReference>
<feature type="compositionally biased region" description="Polar residues" evidence="1">
    <location>
        <begin position="1"/>
        <end position="27"/>
    </location>
</feature>
<name>A0A4D8Q2P8_9PROT</name>
<evidence type="ECO:0000313" key="3">
    <source>
        <dbReference type="Proteomes" id="UP000298595"/>
    </source>
</evidence>